<evidence type="ECO:0000313" key="2">
    <source>
        <dbReference type="EMBL" id="TWU10409.1"/>
    </source>
</evidence>
<accession>A0A5C6BGL2</accession>
<dbReference type="SUPFAM" id="SSF50939">
    <property type="entry name" value="Sialidases"/>
    <property type="match status" value="1"/>
</dbReference>
<dbReference type="Pfam" id="PF15892">
    <property type="entry name" value="BNR_4"/>
    <property type="match status" value="1"/>
</dbReference>
<evidence type="ECO:0008006" key="4">
    <source>
        <dbReference type="Google" id="ProtNLM"/>
    </source>
</evidence>
<reference evidence="2 3" key="1">
    <citation type="journal article" date="2020" name="Antonie Van Leeuwenhoek">
        <title>Rhodopirellula heiligendammensis sp. nov., Rhodopirellula pilleata sp. nov., and Rhodopirellula solitaria sp. nov. isolated from natural or artificial marine surfaces in Northern Germany and California, USA, and emended description of the genus Rhodopirellula.</title>
        <authorList>
            <person name="Kallscheuer N."/>
            <person name="Wiegand S."/>
            <person name="Jogler M."/>
            <person name="Boedeker C."/>
            <person name="Peeters S.H."/>
            <person name="Rast P."/>
            <person name="Heuer A."/>
            <person name="Jetten M.S.M."/>
            <person name="Rohde M."/>
            <person name="Jogler C."/>
        </authorList>
    </citation>
    <scope>NUCLEOTIDE SEQUENCE [LARGE SCALE GENOMIC DNA]</scope>
    <source>
        <strain evidence="2 3">Poly21</strain>
    </source>
</reference>
<name>A0A5C6BGL2_9BACT</name>
<dbReference type="Gene3D" id="2.120.10.10">
    <property type="match status" value="1"/>
</dbReference>
<protein>
    <recommendedName>
        <fullName evidence="4">BNR/Asp-box repeat protein</fullName>
    </recommendedName>
</protein>
<feature type="signal peptide" evidence="1">
    <location>
        <begin position="1"/>
        <end position="22"/>
    </location>
</feature>
<evidence type="ECO:0000313" key="3">
    <source>
        <dbReference type="Proteomes" id="UP000319908"/>
    </source>
</evidence>
<dbReference type="RefSeq" id="WP_302119835.1">
    <property type="nucleotide sequence ID" value="NZ_SJPU01000003.1"/>
</dbReference>
<proteinExistence type="predicted"/>
<dbReference type="AlphaFoldDB" id="A0A5C6BGL2"/>
<comment type="caution">
    <text evidence="2">The sequence shown here is derived from an EMBL/GenBank/DDBJ whole genome shotgun (WGS) entry which is preliminary data.</text>
</comment>
<dbReference type="EMBL" id="SJPU01000003">
    <property type="protein sequence ID" value="TWU10409.1"/>
    <property type="molecule type" value="Genomic_DNA"/>
</dbReference>
<feature type="chain" id="PRO_5023151194" description="BNR/Asp-box repeat protein" evidence="1">
    <location>
        <begin position="23"/>
        <end position="503"/>
    </location>
</feature>
<organism evidence="2 3">
    <name type="scientific">Allorhodopirellula heiligendammensis</name>
    <dbReference type="NCBI Taxonomy" id="2714739"/>
    <lineage>
        <taxon>Bacteria</taxon>
        <taxon>Pseudomonadati</taxon>
        <taxon>Planctomycetota</taxon>
        <taxon>Planctomycetia</taxon>
        <taxon>Pirellulales</taxon>
        <taxon>Pirellulaceae</taxon>
        <taxon>Allorhodopirellula</taxon>
    </lineage>
</organism>
<keyword evidence="1" id="KW-0732">Signal</keyword>
<keyword evidence="3" id="KW-1185">Reference proteome</keyword>
<gene>
    <name evidence="2" type="ORF">Poly21_43130</name>
</gene>
<sequence length="503" mass="56373">MIATATRDAILSVLILATSVSADSPPTAAATADGYRGLWYFNQRIGGEFVYKYSGGLGTYCAKHKPMAVYRPQVNKTFFCYGGVDADYIERFSAELDKGNLDGESPDGAIYHMVSYFDHTTGEVVRPTILCDKHTLDAHDNPVMTIDTEGYLWIYSTAHGRSRPAFVHKSKEPYDVRHFERVTPVDMASDRATPITNFSYMQAWHSDRQGFCFFYTKYDSFAKRKTLFAHSIDGLKWNTQHVADIEAGHYQISAVDDTKAATAFNYHPHEFAGHAGQKGLNWRTNLYYVETLDQGNTWQAADGTAVTLPLTDRDNAGLVHDYEQEELLVYMKDIALDGDGNPHILFITSKGYASGPANGPRTWRLARWTGDQWQIHDVTTSDNNYDMGSLYLHDDQSLTVIAPTEPGPQPFNPGGEIAMWKSRDGGVSWQSTQLTGGSPYNHTYVRRPVDAAPEFYGFWADGHGRKPSPSQLYFCDSAGNVFRLPKHMHSDSQAPEQVKFEQN</sequence>
<evidence type="ECO:0000256" key="1">
    <source>
        <dbReference type="SAM" id="SignalP"/>
    </source>
</evidence>
<dbReference type="Proteomes" id="UP000319908">
    <property type="component" value="Unassembled WGS sequence"/>
</dbReference>
<dbReference type="InterPro" id="IPR036278">
    <property type="entry name" value="Sialidase_sf"/>
</dbReference>